<dbReference type="Pfam" id="PF00072">
    <property type="entry name" value="Response_reg"/>
    <property type="match status" value="1"/>
</dbReference>
<organism evidence="4 5">
    <name type="scientific">Paenimyroides ummariense</name>
    <dbReference type="NCBI Taxonomy" id="913024"/>
    <lineage>
        <taxon>Bacteria</taxon>
        <taxon>Pseudomonadati</taxon>
        <taxon>Bacteroidota</taxon>
        <taxon>Flavobacteriia</taxon>
        <taxon>Flavobacteriales</taxon>
        <taxon>Flavobacteriaceae</taxon>
        <taxon>Paenimyroides</taxon>
    </lineage>
</organism>
<dbReference type="GO" id="GO:0006355">
    <property type="term" value="P:regulation of DNA-templated transcription"/>
    <property type="evidence" value="ECO:0007669"/>
    <property type="project" value="TreeGrafter"/>
</dbReference>
<dbReference type="Proteomes" id="UP000199036">
    <property type="component" value="Unassembled WGS sequence"/>
</dbReference>
<dbReference type="PROSITE" id="PS50110">
    <property type="entry name" value="RESPONSE_REGULATORY"/>
    <property type="match status" value="1"/>
</dbReference>
<dbReference type="EMBL" id="FOVI01000001">
    <property type="protein sequence ID" value="SFN07937.1"/>
    <property type="molecule type" value="Genomic_DNA"/>
</dbReference>
<gene>
    <name evidence="4" type="ORF">SAMN05421741_10140</name>
</gene>
<accession>A0A1I4W3F1</accession>
<keyword evidence="2" id="KW-0597">Phosphoprotein</keyword>
<protein>
    <submittedName>
        <fullName evidence="4">DNA-binding response regulator, LytR/AlgR family</fullName>
    </submittedName>
</protein>
<evidence type="ECO:0000313" key="4">
    <source>
        <dbReference type="EMBL" id="SFN07937.1"/>
    </source>
</evidence>
<sequence>MLRCVLLDDELLALQYLKLLCEQISEVEVVKVYNNAEKFIQEKDEIDFDVCVTDIEMPSINGLQIANLLSDKHIVFTTAYRDFAVEAFDLEAIDYITKPVQKDRLEKAFRKIEKLTKETKQVSEYITLNSEKGKSIINTNDVFYITVSDVDSRDKIIHFKDETTLLVKNNSFEKLKEILPTGKFSRINKREIIAMNSVNYYSHDEIVSKILIDGKPKTFTIGINFRNEFLMML</sequence>
<evidence type="ECO:0000256" key="2">
    <source>
        <dbReference type="PROSITE-ProRule" id="PRU00169"/>
    </source>
</evidence>
<dbReference type="SMART" id="SM00850">
    <property type="entry name" value="LytTR"/>
    <property type="match status" value="1"/>
</dbReference>
<dbReference type="Gene3D" id="3.40.50.2300">
    <property type="match status" value="1"/>
</dbReference>
<dbReference type="Gene3D" id="2.40.50.1020">
    <property type="entry name" value="LytTr DNA-binding domain"/>
    <property type="match status" value="1"/>
</dbReference>
<dbReference type="GO" id="GO:0005829">
    <property type="term" value="C:cytosol"/>
    <property type="evidence" value="ECO:0007669"/>
    <property type="project" value="TreeGrafter"/>
</dbReference>
<feature type="modified residue" description="4-aspartylphosphate" evidence="2">
    <location>
        <position position="54"/>
    </location>
</feature>
<dbReference type="InterPro" id="IPR011006">
    <property type="entry name" value="CheY-like_superfamily"/>
</dbReference>
<dbReference type="InterPro" id="IPR007492">
    <property type="entry name" value="LytTR_DNA-bd_dom"/>
</dbReference>
<dbReference type="InterPro" id="IPR001789">
    <property type="entry name" value="Sig_transdc_resp-reg_receiver"/>
</dbReference>
<evidence type="ECO:0000313" key="5">
    <source>
        <dbReference type="Proteomes" id="UP000199036"/>
    </source>
</evidence>
<feature type="domain" description="Response regulatory" evidence="3">
    <location>
        <begin position="3"/>
        <end position="113"/>
    </location>
</feature>
<evidence type="ECO:0000259" key="3">
    <source>
        <dbReference type="PROSITE" id="PS50110"/>
    </source>
</evidence>
<dbReference type="AlphaFoldDB" id="A0A1I4W3F1"/>
<reference evidence="5" key="1">
    <citation type="submission" date="2016-10" db="EMBL/GenBank/DDBJ databases">
        <authorList>
            <person name="Varghese N."/>
            <person name="Submissions S."/>
        </authorList>
    </citation>
    <scope>NUCLEOTIDE SEQUENCE [LARGE SCALE GENOMIC DNA]</scope>
    <source>
        <strain evidence="5">DS-12</strain>
    </source>
</reference>
<keyword evidence="5" id="KW-1185">Reference proteome</keyword>
<name>A0A1I4W3F1_9FLAO</name>
<dbReference type="PANTHER" id="PTHR48111:SF17">
    <property type="entry name" value="TRANSCRIPTIONAL REGULATORY PROTEIN YPDB"/>
    <property type="match status" value="1"/>
</dbReference>
<evidence type="ECO:0000256" key="1">
    <source>
        <dbReference type="ARBA" id="ARBA00023125"/>
    </source>
</evidence>
<dbReference type="RefSeq" id="WP_091517325.1">
    <property type="nucleotide sequence ID" value="NZ_FOVI01000001.1"/>
</dbReference>
<dbReference type="GO" id="GO:0000156">
    <property type="term" value="F:phosphorelay response regulator activity"/>
    <property type="evidence" value="ECO:0007669"/>
    <property type="project" value="TreeGrafter"/>
</dbReference>
<dbReference type="SUPFAM" id="SSF52172">
    <property type="entry name" value="CheY-like"/>
    <property type="match status" value="1"/>
</dbReference>
<dbReference type="SMART" id="SM00448">
    <property type="entry name" value="REC"/>
    <property type="match status" value="1"/>
</dbReference>
<dbReference type="STRING" id="913024.SAMN05421741_10140"/>
<dbReference type="PANTHER" id="PTHR48111">
    <property type="entry name" value="REGULATOR OF RPOS"/>
    <property type="match status" value="1"/>
</dbReference>
<dbReference type="GO" id="GO:0032993">
    <property type="term" value="C:protein-DNA complex"/>
    <property type="evidence" value="ECO:0007669"/>
    <property type="project" value="TreeGrafter"/>
</dbReference>
<proteinExistence type="predicted"/>
<keyword evidence="1 4" id="KW-0238">DNA-binding</keyword>
<dbReference type="OrthoDB" id="2168082at2"/>
<dbReference type="GO" id="GO:0000976">
    <property type="term" value="F:transcription cis-regulatory region binding"/>
    <property type="evidence" value="ECO:0007669"/>
    <property type="project" value="TreeGrafter"/>
</dbReference>
<dbReference type="InterPro" id="IPR039420">
    <property type="entry name" value="WalR-like"/>
</dbReference>